<dbReference type="Gene3D" id="1.10.10.10">
    <property type="entry name" value="Winged helix-like DNA-binding domain superfamily/Winged helix DNA-binding domain"/>
    <property type="match status" value="1"/>
</dbReference>
<dbReference type="InterPro" id="IPR018356">
    <property type="entry name" value="Tscrpt_reg_HTH_DeoR_CS"/>
</dbReference>
<dbReference type="Pfam" id="PF00455">
    <property type="entry name" value="DeoRC"/>
    <property type="match status" value="1"/>
</dbReference>
<dbReference type="RefSeq" id="WP_161838377.1">
    <property type="nucleotide sequence ID" value="NZ_CP048000.1"/>
</dbReference>
<dbReference type="InterPro" id="IPR036388">
    <property type="entry name" value="WH-like_DNA-bd_sf"/>
</dbReference>
<dbReference type="InterPro" id="IPR036390">
    <property type="entry name" value="WH_DNA-bd_sf"/>
</dbReference>
<dbReference type="Proteomes" id="UP000464314">
    <property type="component" value="Chromosome"/>
</dbReference>
<dbReference type="SMART" id="SM00420">
    <property type="entry name" value="HTH_DEOR"/>
    <property type="match status" value="1"/>
</dbReference>
<dbReference type="SUPFAM" id="SSF46785">
    <property type="entry name" value="Winged helix' DNA-binding domain"/>
    <property type="match status" value="1"/>
</dbReference>
<evidence type="ECO:0000313" key="6">
    <source>
        <dbReference type="Proteomes" id="UP000464314"/>
    </source>
</evidence>
<dbReference type="PANTHER" id="PTHR30363">
    <property type="entry name" value="HTH-TYPE TRANSCRIPTIONAL REGULATOR SRLR-RELATED"/>
    <property type="match status" value="1"/>
</dbReference>
<dbReference type="GO" id="GO:0003677">
    <property type="term" value="F:DNA binding"/>
    <property type="evidence" value="ECO:0007669"/>
    <property type="project" value="UniProtKB-KW"/>
</dbReference>
<keyword evidence="6" id="KW-1185">Reference proteome</keyword>
<dbReference type="PRINTS" id="PR00037">
    <property type="entry name" value="HTHLACR"/>
</dbReference>
<keyword evidence="3" id="KW-0804">Transcription</keyword>
<dbReference type="PROSITE" id="PS00894">
    <property type="entry name" value="HTH_DEOR_1"/>
    <property type="match status" value="1"/>
</dbReference>
<protein>
    <submittedName>
        <fullName evidence="5">DeoR family transcriptional regulator</fullName>
    </submittedName>
</protein>
<dbReference type="InterPro" id="IPR001034">
    <property type="entry name" value="DeoR_HTH"/>
</dbReference>
<dbReference type="Pfam" id="PF08220">
    <property type="entry name" value="HTH_DeoR"/>
    <property type="match status" value="1"/>
</dbReference>
<accession>A0A6P1TN02</accession>
<evidence type="ECO:0000256" key="3">
    <source>
        <dbReference type="ARBA" id="ARBA00023163"/>
    </source>
</evidence>
<evidence type="ECO:0000256" key="2">
    <source>
        <dbReference type="ARBA" id="ARBA00023125"/>
    </source>
</evidence>
<evidence type="ECO:0000313" key="5">
    <source>
        <dbReference type="EMBL" id="QHQ61552.1"/>
    </source>
</evidence>
<dbReference type="PANTHER" id="PTHR30363:SF44">
    <property type="entry name" value="AGA OPERON TRANSCRIPTIONAL REPRESSOR-RELATED"/>
    <property type="match status" value="1"/>
</dbReference>
<dbReference type="PROSITE" id="PS51000">
    <property type="entry name" value="HTH_DEOR_2"/>
    <property type="match status" value="1"/>
</dbReference>
<dbReference type="KEGG" id="anr:Ana3638_12840"/>
<name>A0A6P1TN02_9FIRM</name>
<organism evidence="5 6">
    <name type="scientific">Anaerocolumna sedimenticola</name>
    <dbReference type="NCBI Taxonomy" id="2696063"/>
    <lineage>
        <taxon>Bacteria</taxon>
        <taxon>Bacillati</taxon>
        <taxon>Bacillota</taxon>
        <taxon>Clostridia</taxon>
        <taxon>Lachnospirales</taxon>
        <taxon>Lachnospiraceae</taxon>
        <taxon>Anaerocolumna</taxon>
    </lineage>
</organism>
<dbReference type="InterPro" id="IPR014036">
    <property type="entry name" value="DeoR-like_C"/>
</dbReference>
<keyword evidence="2" id="KW-0238">DNA-binding</keyword>
<feature type="domain" description="HTH deoR-type" evidence="4">
    <location>
        <begin position="3"/>
        <end position="58"/>
    </location>
</feature>
<gene>
    <name evidence="5" type="ORF">Ana3638_12840</name>
</gene>
<dbReference type="InterPro" id="IPR037171">
    <property type="entry name" value="NagB/RpiA_transferase-like"/>
</dbReference>
<reference evidence="5 6" key="1">
    <citation type="submission" date="2020-01" db="EMBL/GenBank/DDBJ databases">
        <title>Genome analysis of Anaerocolumna sp. CBA3638.</title>
        <authorList>
            <person name="Kim J."/>
            <person name="Roh S.W."/>
        </authorList>
    </citation>
    <scope>NUCLEOTIDE SEQUENCE [LARGE SCALE GENOMIC DNA]</scope>
    <source>
        <strain evidence="5 6">CBA3638</strain>
    </source>
</reference>
<dbReference type="InterPro" id="IPR050313">
    <property type="entry name" value="Carb_Metab_HTH_regulators"/>
</dbReference>
<keyword evidence="1" id="KW-0805">Transcription regulation</keyword>
<dbReference type="SMART" id="SM01134">
    <property type="entry name" value="DeoRC"/>
    <property type="match status" value="1"/>
</dbReference>
<evidence type="ECO:0000256" key="1">
    <source>
        <dbReference type="ARBA" id="ARBA00023015"/>
    </source>
</evidence>
<sequence>MLKEERQQYILNELYKYGRVVVNDLSKQFEISKDTIRRDLSELESQGVLKRVFGGAIPYKVPVPGIDTRNHIRKNEKYIIAKKALELIKKDSMIAIDGGSTNLILASLLPLSISLRVVTNSFPVADELRKRPNIEVIFIGGRCDKGSQTTVGDLAVKQLLNFHFDQCYIGVYAVDSKNGISVPAPYEAEAGVKQLLIENSDEVIAMCAVDKLEKTANYRICSINEISKIICENPVNEKLNRKYKNKII</sequence>
<dbReference type="GO" id="GO:0003700">
    <property type="term" value="F:DNA-binding transcription factor activity"/>
    <property type="evidence" value="ECO:0007669"/>
    <property type="project" value="InterPro"/>
</dbReference>
<proteinExistence type="predicted"/>
<evidence type="ECO:0000259" key="4">
    <source>
        <dbReference type="PROSITE" id="PS51000"/>
    </source>
</evidence>
<dbReference type="SUPFAM" id="SSF100950">
    <property type="entry name" value="NagB/RpiA/CoA transferase-like"/>
    <property type="match status" value="1"/>
</dbReference>
<dbReference type="AlphaFoldDB" id="A0A6P1TN02"/>
<dbReference type="EMBL" id="CP048000">
    <property type="protein sequence ID" value="QHQ61552.1"/>
    <property type="molecule type" value="Genomic_DNA"/>
</dbReference>